<dbReference type="GO" id="GO:0008168">
    <property type="term" value="F:methyltransferase activity"/>
    <property type="evidence" value="ECO:0007669"/>
    <property type="project" value="UniProtKB-KW"/>
</dbReference>
<protein>
    <submittedName>
        <fullName evidence="5">RNA methyltransferase</fullName>
    </submittedName>
</protein>
<dbReference type="Gene3D" id="3.40.1280.10">
    <property type="match status" value="1"/>
</dbReference>
<dbReference type="Pfam" id="PF00588">
    <property type="entry name" value="SpoU_methylase"/>
    <property type="match status" value="1"/>
</dbReference>
<feature type="region of interest" description="Disordered" evidence="3">
    <location>
        <begin position="65"/>
        <end position="95"/>
    </location>
</feature>
<dbReference type="SUPFAM" id="SSF55315">
    <property type="entry name" value="L30e-like"/>
    <property type="match status" value="1"/>
</dbReference>
<feature type="compositionally biased region" description="Low complexity" evidence="3">
    <location>
        <begin position="73"/>
        <end position="95"/>
    </location>
</feature>
<dbReference type="RefSeq" id="WP_340486180.1">
    <property type="nucleotide sequence ID" value="NZ_JBANBB010000001.1"/>
</dbReference>
<evidence type="ECO:0000313" key="6">
    <source>
        <dbReference type="Proteomes" id="UP001373159"/>
    </source>
</evidence>
<keyword evidence="6" id="KW-1185">Reference proteome</keyword>
<dbReference type="PANTHER" id="PTHR43191">
    <property type="entry name" value="RRNA METHYLTRANSFERASE 3"/>
    <property type="match status" value="1"/>
</dbReference>
<evidence type="ECO:0000313" key="5">
    <source>
        <dbReference type="EMBL" id="MEK0306468.1"/>
    </source>
</evidence>
<accession>A0ABU8ZNQ5</accession>
<reference evidence="5 6" key="1">
    <citation type="submission" date="2024-02" db="EMBL/GenBank/DDBJ databases">
        <title>Bifidobacterium honeyensis sp. nov., isolated from the comb honey.</title>
        <authorList>
            <person name="Liu W."/>
            <person name="Li Y."/>
        </authorList>
    </citation>
    <scope>NUCLEOTIDE SEQUENCE [LARGE SCALE GENOMIC DNA]</scope>
    <source>
        <strain evidence="5 6">IMAU50988</strain>
    </source>
</reference>
<keyword evidence="1 5" id="KW-0489">Methyltransferase</keyword>
<dbReference type="Proteomes" id="UP001373159">
    <property type="component" value="Unassembled WGS sequence"/>
</dbReference>
<dbReference type="Gene3D" id="3.30.1330.30">
    <property type="match status" value="1"/>
</dbReference>
<dbReference type="PANTHER" id="PTHR43191:SF2">
    <property type="entry name" value="RRNA METHYLTRANSFERASE 3, MITOCHONDRIAL"/>
    <property type="match status" value="1"/>
</dbReference>
<dbReference type="CDD" id="cd18095">
    <property type="entry name" value="SpoU-like_rRNA-MTase"/>
    <property type="match status" value="1"/>
</dbReference>
<dbReference type="InterPro" id="IPR001537">
    <property type="entry name" value="SpoU_MeTrfase"/>
</dbReference>
<dbReference type="SUPFAM" id="SSF75217">
    <property type="entry name" value="alpha/beta knot"/>
    <property type="match status" value="1"/>
</dbReference>
<evidence type="ECO:0000256" key="2">
    <source>
        <dbReference type="ARBA" id="ARBA00022679"/>
    </source>
</evidence>
<dbReference type="InterPro" id="IPR029026">
    <property type="entry name" value="tRNA_m1G_MTases_N"/>
</dbReference>
<dbReference type="EMBL" id="JBANBB010000001">
    <property type="protein sequence ID" value="MEK0306468.1"/>
    <property type="molecule type" value="Genomic_DNA"/>
</dbReference>
<evidence type="ECO:0000256" key="3">
    <source>
        <dbReference type="SAM" id="MobiDB-lite"/>
    </source>
</evidence>
<dbReference type="GO" id="GO:0032259">
    <property type="term" value="P:methylation"/>
    <property type="evidence" value="ECO:0007669"/>
    <property type="project" value="UniProtKB-KW"/>
</dbReference>
<dbReference type="InterPro" id="IPR051259">
    <property type="entry name" value="rRNA_Methyltransferase"/>
</dbReference>
<evidence type="ECO:0000259" key="4">
    <source>
        <dbReference type="Pfam" id="PF00588"/>
    </source>
</evidence>
<organism evidence="5 6">
    <name type="scientific">Bifidobacterium favimelis</name>
    <dbReference type="NCBI Taxonomy" id="3122979"/>
    <lineage>
        <taxon>Bacteria</taxon>
        <taxon>Bacillati</taxon>
        <taxon>Actinomycetota</taxon>
        <taxon>Actinomycetes</taxon>
        <taxon>Bifidobacteriales</taxon>
        <taxon>Bifidobacteriaceae</taxon>
        <taxon>Bifidobacterium</taxon>
    </lineage>
</organism>
<feature type="domain" description="tRNA/rRNA methyltransferase SpoU type" evidence="4">
    <location>
        <begin position="169"/>
        <end position="314"/>
    </location>
</feature>
<name>A0ABU8ZNQ5_9BIFI</name>
<dbReference type="InterPro" id="IPR029064">
    <property type="entry name" value="Ribosomal_eL30-like_sf"/>
</dbReference>
<evidence type="ECO:0000256" key="1">
    <source>
        <dbReference type="ARBA" id="ARBA00022603"/>
    </source>
</evidence>
<comment type="caution">
    <text evidence="5">The sequence shown here is derived from an EMBL/GenBank/DDBJ whole genome shotgun (WGS) entry which is preliminary data.</text>
</comment>
<gene>
    <name evidence="5" type="ORF">V8P97_03150</name>
</gene>
<dbReference type="InterPro" id="IPR029028">
    <property type="entry name" value="Alpha/beta_knot_MTases"/>
</dbReference>
<sequence>MPAYDETIDNPHSERIRRVGDLKERRSRIRHGRFLVEGPQGVREAVSCRPDAVLDIYATVADPQTEPGKEGLAGPSAAASCVPPSPSAGPAVSGPRRAADLPATLGGTVVPIVRQALEVGGIYVHYVTDRVMKAMSKDSQGILAVCRTDAMTGPEGSGWTQAAGPVAAFWQVRDPGNAGTVIRTADAAGCRCVVFVDDCVDPFNPKVVRSTAGSLFHIPVLSMGTEDFMSWCRSSGFDLVAADVYGTEGRPPTPLPDFLEGPSTGGRATAVLFGNEARGLPADILTRTDRIVSIPIYGKAESLNLATSAAVLLYSMAMSGGFHVESY</sequence>
<proteinExistence type="predicted"/>
<keyword evidence="2" id="KW-0808">Transferase</keyword>